<dbReference type="InterPro" id="IPR050942">
    <property type="entry name" value="F-box_BR-signaling"/>
</dbReference>
<organism evidence="2 3">
    <name type="scientific">Oldenlandia corymbosa var. corymbosa</name>
    <dbReference type="NCBI Taxonomy" id="529605"/>
    <lineage>
        <taxon>Eukaryota</taxon>
        <taxon>Viridiplantae</taxon>
        <taxon>Streptophyta</taxon>
        <taxon>Embryophyta</taxon>
        <taxon>Tracheophyta</taxon>
        <taxon>Spermatophyta</taxon>
        <taxon>Magnoliopsida</taxon>
        <taxon>eudicotyledons</taxon>
        <taxon>Gunneridae</taxon>
        <taxon>Pentapetalae</taxon>
        <taxon>asterids</taxon>
        <taxon>lamiids</taxon>
        <taxon>Gentianales</taxon>
        <taxon>Rubiaceae</taxon>
        <taxon>Rubioideae</taxon>
        <taxon>Spermacoceae</taxon>
        <taxon>Hedyotis-Oldenlandia complex</taxon>
        <taxon>Oldenlandia</taxon>
    </lineage>
</organism>
<feature type="domain" description="KIB1-4 beta-propeller" evidence="1">
    <location>
        <begin position="75"/>
        <end position="357"/>
    </location>
</feature>
<dbReference type="InterPro" id="IPR005174">
    <property type="entry name" value="KIB1-4_b-propeller"/>
</dbReference>
<gene>
    <name evidence="2" type="ORF">OLC1_LOCUS7961</name>
</gene>
<protein>
    <submittedName>
        <fullName evidence="2">OLC1v1033916C1</fullName>
    </submittedName>
</protein>
<evidence type="ECO:0000259" key="1">
    <source>
        <dbReference type="Pfam" id="PF03478"/>
    </source>
</evidence>
<name>A0AAV1CSB1_OLDCO</name>
<evidence type="ECO:0000313" key="3">
    <source>
        <dbReference type="Proteomes" id="UP001161247"/>
    </source>
</evidence>
<keyword evidence="3" id="KW-1185">Reference proteome</keyword>
<dbReference type="Pfam" id="PF03478">
    <property type="entry name" value="Beta-prop_KIB1-4"/>
    <property type="match status" value="1"/>
</dbReference>
<dbReference type="PANTHER" id="PTHR44259">
    <property type="entry name" value="OS07G0183000 PROTEIN-RELATED"/>
    <property type="match status" value="1"/>
</dbReference>
<sequence>MEPLLMDIDWSSLNSKVVVEIAKRLRSLEDFMAFREVCTFWRAAVDKFAPSSCPRVPLLMLAEGKSSCDDDEREFYSLSKKRTCMRLHLPEAKGKRCFEVRFGWLLTLTNSGETTLLNPFSNARMELPNFHTLPKYNYITVPFCFTIDKGVLSDNPSRTSNFILMAIQNGSFLAFCRPGDRTWTRINSGRAGFLHVNYYKGSFYAINFHGDIWVWDCNRPIEYARILFSIDERLIRFRQPYLVESSSINNNGSDDLLLITRYTHLDEDDDCHETMDFKIFRLNLMRRKLEKIFSLGGEGIFVGDNAAISIPSTQMKIDGIQGNCIYFTDDCWELYRKFVWGGRDAGRGGGHDMGVFDIEDETTTLSWC</sequence>
<dbReference type="Proteomes" id="UP001161247">
    <property type="component" value="Chromosome 3"/>
</dbReference>
<evidence type="ECO:0000313" key="2">
    <source>
        <dbReference type="EMBL" id="CAI9097483.1"/>
    </source>
</evidence>
<dbReference type="AlphaFoldDB" id="A0AAV1CSB1"/>
<dbReference type="EMBL" id="OX459120">
    <property type="protein sequence ID" value="CAI9097483.1"/>
    <property type="molecule type" value="Genomic_DNA"/>
</dbReference>
<reference evidence="2" key="1">
    <citation type="submission" date="2023-03" db="EMBL/GenBank/DDBJ databases">
        <authorList>
            <person name="Julca I."/>
        </authorList>
    </citation>
    <scope>NUCLEOTIDE SEQUENCE</scope>
</reference>
<dbReference type="PANTHER" id="PTHR44259:SF108">
    <property type="entry name" value="F-BOX PROTEIN SKIP23-LIKE"/>
    <property type="match status" value="1"/>
</dbReference>
<accession>A0AAV1CSB1</accession>
<proteinExistence type="predicted"/>